<evidence type="ECO:0000256" key="1">
    <source>
        <dbReference type="ARBA" id="ARBA00010566"/>
    </source>
</evidence>
<evidence type="ECO:0000313" key="4">
    <source>
        <dbReference type="EMBL" id="GJD49660.1"/>
    </source>
</evidence>
<accession>A0ABQ4QY61</accession>
<dbReference type="Pfam" id="PF00285">
    <property type="entry name" value="Citrate_synt"/>
    <property type="match status" value="1"/>
</dbReference>
<proteinExistence type="inferred from homology"/>
<dbReference type="PANTHER" id="PTHR11739">
    <property type="entry name" value="CITRATE SYNTHASE"/>
    <property type="match status" value="1"/>
</dbReference>
<dbReference type="PANTHER" id="PTHR11739:SF4">
    <property type="entry name" value="CITRATE SYNTHASE, PEROXISOMAL"/>
    <property type="match status" value="1"/>
</dbReference>
<name>A0ABQ4QY61_9HYPH</name>
<evidence type="ECO:0000313" key="5">
    <source>
        <dbReference type="Proteomes" id="UP001055167"/>
    </source>
</evidence>
<evidence type="ECO:0000259" key="3">
    <source>
        <dbReference type="Pfam" id="PF12728"/>
    </source>
</evidence>
<feature type="domain" description="Helix-turn-helix" evidence="3">
    <location>
        <begin position="4"/>
        <end position="52"/>
    </location>
</feature>
<dbReference type="InterPro" id="IPR041657">
    <property type="entry name" value="HTH_17"/>
</dbReference>
<sequence>MTTYLTAAEAAARLGVTRQTLYAYVSRGLIAAHPAGDPRARRYAAEAVEALAGARRRGRRPREVAKATLDWGLPVLESSLTLIRDGRLSYRGVDALDLAAGAQAEDVAALLWDCPREAAFGPQAPPLLPAPAGAAGRPDGALLSLFAAATTDDATAPWQHDPGRLAAGCGALVRVLLACLTGRPPGAAPLHRQCAAAWGLDDDGAEWVRRALVLTADHELNASGFTARCVASTGASLRAAVIGGLAALSGSRHGGTTARVEALWDGLARDDAPAPSLRRHLEGADGLPGFGHPLYPRGDPRAEALLAPLLRGDPRLRDLVAAAEALTGRRPSIDFALVALRRRLGLERGSAFGLFALGRSIGWIAHALEQRRSGQLIRPRAVYVGPEPAGRPA</sequence>
<dbReference type="RefSeq" id="WP_238313263.1">
    <property type="nucleotide sequence ID" value="NZ_BPQH01000006.1"/>
</dbReference>
<dbReference type="InterPro" id="IPR009061">
    <property type="entry name" value="DNA-bd_dom_put_sf"/>
</dbReference>
<dbReference type="InterPro" id="IPR002020">
    <property type="entry name" value="Citrate_synthase"/>
</dbReference>
<dbReference type="PRINTS" id="PR00143">
    <property type="entry name" value="CITRTSNTHASE"/>
</dbReference>
<comment type="caution">
    <text evidence="4">The sequence shown here is derived from an EMBL/GenBank/DDBJ whole genome shotgun (WGS) entry which is preliminary data.</text>
</comment>
<dbReference type="InterPro" id="IPR036969">
    <property type="entry name" value="Citrate_synthase_sf"/>
</dbReference>
<keyword evidence="2" id="KW-0808">Transferase</keyword>
<dbReference type="Gene3D" id="1.10.1660.10">
    <property type="match status" value="1"/>
</dbReference>
<organism evidence="4 5">
    <name type="scientific">Methylobacterium crusticola</name>
    <dbReference type="NCBI Taxonomy" id="1697972"/>
    <lineage>
        <taxon>Bacteria</taxon>
        <taxon>Pseudomonadati</taxon>
        <taxon>Pseudomonadota</taxon>
        <taxon>Alphaproteobacteria</taxon>
        <taxon>Hyphomicrobiales</taxon>
        <taxon>Methylobacteriaceae</taxon>
        <taxon>Methylobacterium</taxon>
    </lineage>
</organism>
<evidence type="ECO:0000256" key="2">
    <source>
        <dbReference type="ARBA" id="ARBA00022679"/>
    </source>
</evidence>
<dbReference type="CDD" id="cd06102">
    <property type="entry name" value="citrate_synt_like_2"/>
    <property type="match status" value="1"/>
</dbReference>
<comment type="similarity">
    <text evidence="1">Belongs to the citrate synthase family.</text>
</comment>
<dbReference type="Proteomes" id="UP001055167">
    <property type="component" value="Unassembled WGS sequence"/>
</dbReference>
<dbReference type="EMBL" id="BPQH01000006">
    <property type="protein sequence ID" value="GJD49660.1"/>
    <property type="molecule type" value="Genomic_DNA"/>
</dbReference>
<dbReference type="Pfam" id="PF12728">
    <property type="entry name" value="HTH_17"/>
    <property type="match status" value="1"/>
</dbReference>
<dbReference type="Gene3D" id="1.10.580.10">
    <property type="entry name" value="Citrate Synthase, domain 1"/>
    <property type="match status" value="2"/>
</dbReference>
<dbReference type="InterPro" id="IPR016142">
    <property type="entry name" value="Citrate_synth-like_lrg_a-sub"/>
</dbReference>
<reference evidence="4" key="2">
    <citation type="submission" date="2021-08" db="EMBL/GenBank/DDBJ databases">
        <authorList>
            <person name="Tani A."/>
            <person name="Ola A."/>
            <person name="Ogura Y."/>
            <person name="Katsura K."/>
            <person name="Hayashi T."/>
        </authorList>
    </citation>
    <scope>NUCLEOTIDE SEQUENCE</scope>
    <source>
        <strain evidence="4">KCTC 52305</strain>
    </source>
</reference>
<gene>
    <name evidence="4" type="primary">citZ</name>
    <name evidence="4" type="ORF">OPKNFCMD_2393</name>
</gene>
<reference evidence="4" key="1">
    <citation type="journal article" date="2021" name="Front. Microbiol.">
        <title>Comprehensive Comparative Genomics and Phenotyping of Methylobacterium Species.</title>
        <authorList>
            <person name="Alessa O."/>
            <person name="Ogura Y."/>
            <person name="Fujitani Y."/>
            <person name="Takami H."/>
            <person name="Hayashi T."/>
            <person name="Sahin N."/>
            <person name="Tani A."/>
        </authorList>
    </citation>
    <scope>NUCLEOTIDE SEQUENCE</scope>
    <source>
        <strain evidence="4">KCTC 52305</strain>
    </source>
</reference>
<dbReference type="SUPFAM" id="SSF46955">
    <property type="entry name" value="Putative DNA-binding domain"/>
    <property type="match status" value="1"/>
</dbReference>
<keyword evidence="5" id="KW-1185">Reference proteome</keyword>
<protein>
    <submittedName>
        <fullName evidence="4">Citrate synthase 2</fullName>
    </submittedName>
</protein>
<dbReference type="SUPFAM" id="SSF48256">
    <property type="entry name" value="Citrate synthase"/>
    <property type="match status" value="1"/>
</dbReference>